<evidence type="ECO:0000259" key="10">
    <source>
        <dbReference type="Pfam" id="PF00720"/>
    </source>
</evidence>
<dbReference type="SUPFAM" id="SSF55399">
    <property type="entry name" value="Subtilisin inhibitor"/>
    <property type="match status" value="1"/>
</dbReference>
<dbReference type="PRINTS" id="PR00294">
    <property type="entry name" value="SSBTLNINHBTR"/>
</dbReference>
<evidence type="ECO:0000256" key="3">
    <source>
        <dbReference type="ARBA" id="ARBA00011738"/>
    </source>
</evidence>
<comment type="similarity">
    <text evidence="2 8">Belongs to the protease inhibitor I16 (SSI) family.</text>
</comment>
<evidence type="ECO:0000256" key="1">
    <source>
        <dbReference type="ARBA" id="ARBA00004613"/>
    </source>
</evidence>
<keyword evidence="11" id="KW-0378">Hydrolase</keyword>
<evidence type="ECO:0000256" key="7">
    <source>
        <dbReference type="ARBA" id="ARBA00023157"/>
    </source>
</evidence>
<keyword evidence="9" id="KW-0732">Signal</keyword>
<keyword evidence="6 8" id="KW-0722">Serine protease inhibitor</keyword>
<dbReference type="GO" id="GO:0005576">
    <property type="term" value="C:extracellular region"/>
    <property type="evidence" value="ECO:0007669"/>
    <property type="project" value="UniProtKB-SubCell"/>
</dbReference>
<keyword evidence="12" id="KW-1185">Reference proteome</keyword>
<evidence type="ECO:0000313" key="12">
    <source>
        <dbReference type="Proteomes" id="UP000037251"/>
    </source>
</evidence>
<name>A0A0L8KPQ5_9ACTN</name>
<dbReference type="InterPro" id="IPR000691">
    <property type="entry name" value="Prot_inh_I16_SSI"/>
</dbReference>
<dbReference type="eggNOG" id="ENOG50333FU">
    <property type="taxonomic scope" value="Bacteria"/>
</dbReference>
<evidence type="ECO:0000313" key="11">
    <source>
        <dbReference type="EMBL" id="KOG27902.1"/>
    </source>
</evidence>
<dbReference type="RefSeq" id="WP_030041336.1">
    <property type="nucleotide sequence ID" value="NZ_KL575606.1"/>
</dbReference>
<reference evidence="12" key="1">
    <citation type="submission" date="2015-07" db="EMBL/GenBank/DDBJ databases">
        <authorList>
            <person name="Ju K.-S."/>
            <person name="Doroghazi J.R."/>
            <person name="Metcalf W.W."/>
        </authorList>
    </citation>
    <scope>NUCLEOTIDE SEQUENCE [LARGE SCALE GENOMIC DNA]</scope>
    <source>
        <strain evidence="12">NRRL 2290</strain>
    </source>
</reference>
<dbReference type="OrthoDB" id="4567948at2"/>
<dbReference type="Pfam" id="PF00720">
    <property type="entry name" value="SSI"/>
    <property type="match status" value="1"/>
</dbReference>
<dbReference type="EMBL" id="LGUS01000237">
    <property type="protein sequence ID" value="KOG27902.1"/>
    <property type="molecule type" value="Genomic_DNA"/>
</dbReference>
<dbReference type="STRING" id="67356.AQJ84_01110"/>
<evidence type="ECO:0000256" key="9">
    <source>
        <dbReference type="SAM" id="SignalP"/>
    </source>
</evidence>
<dbReference type="AlphaFoldDB" id="A0A0L8KPQ5"/>
<dbReference type="InterPro" id="IPR036819">
    <property type="entry name" value="Subtilisin_inhibitor-like_sf"/>
</dbReference>
<evidence type="ECO:0000256" key="4">
    <source>
        <dbReference type="ARBA" id="ARBA00022525"/>
    </source>
</evidence>
<feature type="chain" id="PRO_5044366937" evidence="9">
    <location>
        <begin position="31"/>
        <end position="139"/>
    </location>
</feature>
<dbReference type="GO" id="GO:0004867">
    <property type="term" value="F:serine-type endopeptidase inhibitor activity"/>
    <property type="evidence" value="ECO:0007669"/>
    <property type="project" value="UniProtKB-KW"/>
</dbReference>
<keyword evidence="5 8" id="KW-0646">Protease inhibitor</keyword>
<protein>
    <submittedName>
        <fullName evidence="11">Serine protease</fullName>
    </submittedName>
</protein>
<dbReference type="PATRIC" id="fig|67356.5.peg.8602"/>
<keyword evidence="4" id="KW-0964">Secreted</keyword>
<evidence type="ECO:0000256" key="5">
    <source>
        <dbReference type="ARBA" id="ARBA00022690"/>
    </source>
</evidence>
<keyword evidence="11" id="KW-0645">Protease</keyword>
<evidence type="ECO:0000256" key="2">
    <source>
        <dbReference type="ARBA" id="ARBA00010472"/>
    </source>
</evidence>
<feature type="domain" description="Subtilisin inhibitor" evidence="10">
    <location>
        <begin position="41"/>
        <end position="123"/>
    </location>
</feature>
<dbReference type="Proteomes" id="UP000037251">
    <property type="component" value="Unassembled WGS sequence"/>
</dbReference>
<comment type="subcellular location">
    <subcellularLocation>
        <location evidence="1">Secreted</location>
    </subcellularLocation>
</comment>
<evidence type="ECO:0000256" key="6">
    <source>
        <dbReference type="ARBA" id="ARBA00022900"/>
    </source>
</evidence>
<dbReference type="GO" id="GO:0008233">
    <property type="term" value="F:peptidase activity"/>
    <property type="evidence" value="ECO:0007669"/>
    <property type="project" value="UniProtKB-KW"/>
</dbReference>
<proteinExistence type="inferred from homology"/>
<dbReference type="InterPro" id="IPR023549">
    <property type="entry name" value="Subtilisin_inhibitor"/>
</dbReference>
<evidence type="ECO:0000256" key="8">
    <source>
        <dbReference type="RuleBase" id="RU003471"/>
    </source>
</evidence>
<gene>
    <name evidence="11" type="ORF">ADK37_40205</name>
</gene>
<feature type="signal peptide" evidence="9">
    <location>
        <begin position="1"/>
        <end position="30"/>
    </location>
</feature>
<keyword evidence="7" id="KW-1015">Disulfide bond</keyword>
<comment type="subunit">
    <text evidence="3">Homodimer.</text>
</comment>
<organism evidence="11 12">
    <name type="scientific">Streptomyces resistomycificus</name>
    <dbReference type="NCBI Taxonomy" id="67356"/>
    <lineage>
        <taxon>Bacteria</taxon>
        <taxon>Bacillati</taxon>
        <taxon>Actinomycetota</taxon>
        <taxon>Actinomycetes</taxon>
        <taxon>Kitasatosporales</taxon>
        <taxon>Streptomycetaceae</taxon>
        <taxon>Streptomyces</taxon>
        <taxon>Streptomyces aurantiacus group</taxon>
    </lineage>
</organism>
<accession>A0A0L8KPQ5</accession>
<dbReference type="GO" id="GO:0006508">
    <property type="term" value="P:proteolysis"/>
    <property type="evidence" value="ECO:0007669"/>
    <property type="project" value="UniProtKB-KW"/>
</dbReference>
<sequence length="139" mass="14489">MTHTTTATAVRGGLLAAAALLLATAAPADATPQESARGDWLYVTVTTGDARSSDTRGTLLLCDPPQGHRHAAEACAQLATAAGDIHAFGSREGYCPMIYAPVTAHARGRWQGRPVEYRETFSNTCVMGARTGAVFALDG</sequence>
<comment type="caution">
    <text evidence="11">The sequence shown here is derived from an EMBL/GenBank/DDBJ whole genome shotgun (WGS) entry which is preliminary data.</text>
</comment>
<dbReference type="Gene3D" id="3.30.350.10">
    <property type="entry name" value="Subtilisin inhibitor-like"/>
    <property type="match status" value="1"/>
</dbReference>